<protein>
    <submittedName>
        <fullName evidence="1">Uncharacterized protein</fullName>
    </submittedName>
</protein>
<organism evidence="1 2">
    <name type="scientific">Psophocarpus tetragonolobus</name>
    <name type="common">Winged bean</name>
    <name type="synonym">Dolichos tetragonolobus</name>
    <dbReference type="NCBI Taxonomy" id="3891"/>
    <lineage>
        <taxon>Eukaryota</taxon>
        <taxon>Viridiplantae</taxon>
        <taxon>Streptophyta</taxon>
        <taxon>Embryophyta</taxon>
        <taxon>Tracheophyta</taxon>
        <taxon>Spermatophyta</taxon>
        <taxon>Magnoliopsida</taxon>
        <taxon>eudicotyledons</taxon>
        <taxon>Gunneridae</taxon>
        <taxon>Pentapetalae</taxon>
        <taxon>rosids</taxon>
        <taxon>fabids</taxon>
        <taxon>Fabales</taxon>
        <taxon>Fabaceae</taxon>
        <taxon>Papilionoideae</taxon>
        <taxon>50 kb inversion clade</taxon>
        <taxon>NPAAA clade</taxon>
        <taxon>indigoferoid/millettioid clade</taxon>
        <taxon>Phaseoleae</taxon>
        <taxon>Psophocarpus</taxon>
    </lineage>
</organism>
<evidence type="ECO:0000313" key="2">
    <source>
        <dbReference type="Proteomes" id="UP001386955"/>
    </source>
</evidence>
<evidence type="ECO:0000313" key="1">
    <source>
        <dbReference type="EMBL" id="KAK7381084.1"/>
    </source>
</evidence>
<keyword evidence="2" id="KW-1185">Reference proteome</keyword>
<proteinExistence type="predicted"/>
<gene>
    <name evidence="1" type="ORF">VNO78_33608</name>
</gene>
<dbReference type="AlphaFoldDB" id="A0AAN9P2Q1"/>
<dbReference type="EMBL" id="JAYMYS010000009">
    <property type="protein sequence ID" value="KAK7381084.1"/>
    <property type="molecule type" value="Genomic_DNA"/>
</dbReference>
<comment type="caution">
    <text evidence="1">The sequence shown here is derived from an EMBL/GenBank/DDBJ whole genome shotgun (WGS) entry which is preliminary data.</text>
</comment>
<reference evidence="1 2" key="1">
    <citation type="submission" date="2024-01" db="EMBL/GenBank/DDBJ databases">
        <title>The genomes of 5 underutilized Papilionoideae crops provide insights into root nodulation and disease resistanc.</title>
        <authorList>
            <person name="Jiang F."/>
        </authorList>
    </citation>
    <scope>NUCLEOTIDE SEQUENCE [LARGE SCALE GENOMIC DNA]</scope>
    <source>
        <strain evidence="1">DUOXIRENSHENG_FW03</strain>
        <tissue evidence="1">Leaves</tissue>
    </source>
</reference>
<dbReference type="Proteomes" id="UP001386955">
    <property type="component" value="Unassembled WGS sequence"/>
</dbReference>
<name>A0AAN9P2Q1_PSOTE</name>
<accession>A0AAN9P2Q1</accession>
<sequence length="70" mass="7942">MFETEISKIPNLESKCPKHYRIGETEGFTVQEDAKLIWKQRNEDVNDEGIGTLGLVGDKESAKPIPSLFY</sequence>